<dbReference type="PANTHER" id="PTHR12369:SF11">
    <property type="entry name" value="HEXOSYLTRANSFERASE"/>
    <property type="match status" value="1"/>
</dbReference>
<evidence type="ECO:0000256" key="1">
    <source>
        <dbReference type="ARBA" id="ARBA00004447"/>
    </source>
</evidence>
<keyword evidence="5 9" id="KW-0735">Signal-anchor</keyword>
<keyword evidence="7 9" id="KW-0333">Golgi apparatus</keyword>
<proteinExistence type="inferred from homology"/>
<dbReference type="InterPro" id="IPR051227">
    <property type="entry name" value="CS_glycosyltransferase"/>
</dbReference>
<dbReference type="PANTHER" id="PTHR12369">
    <property type="entry name" value="CHONDROITIN SYNTHASE"/>
    <property type="match status" value="1"/>
</dbReference>
<evidence type="ECO:0000256" key="6">
    <source>
        <dbReference type="ARBA" id="ARBA00022989"/>
    </source>
</evidence>
<evidence type="ECO:0000256" key="2">
    <source>
        <dbReference type="ARBA" id="ARBA00009239"/>
    </source>
</evidence>
<dbReference type="Proteomes" id="UP000694888">
    <property type="component" value="Unplaced"/>
</dbReference>
<keyword evidence="3 9" id="KW-0808">Transferase</keyword>
<dbReference type="SUPFAM" id="SSF53448">
    <property type="entry name" value="Nucleotide-diphospho-sugar transferases"/>
    <property type="match status" value="1"/>
</dbReference>
<keyword evidence="4 9" id="KW-0812">Transmembrane</keyword>
<dbReference type="Gene3D" id="3.90.550.10">
    <property type="entry name" value="Spore Coat Polysaccharide Biosynthesis Protein SpsA, Chain A"/>
    <property type="match status" value="1"/>
</dbReference>
<sequence>MHHKGQPNGVLRHNLAWKKHHSLKSSAYLFFVGLMGFFVGVFLVNWCKVSVISHCGLKGMCCKEIRLGPEPSPEMDAPESETEPSSLKDKDDFIFVGIMTAKKFIDNRGLASHRTWASNINGKVMFFSSEGSSSSYDVPVVALPDVDDHYPPQKKSFMMIKYMHDHFLDKYEWFMRADDDVFIKGDKLDEFLRGINSSQARFIGQAGIGKADELGKLSLTAHENFCMGGPGMIFSRETLRRMAPHISYCLQNLYTSHEDVEIGRCVRKFAGIQCTWAYEMQQILYQNYKEDKGSFKNTLKNKEVQKAVSLHPVKDPDYQYHIYNYLRSVRVMQQHQREVQLHRDLAAMTEFLEDGWFLPEPSLSQKPSLIKFRPLNGKEVIPWEYLARSIFSPFNNNPRRGIDESVKGALDELVNQIIMKVNKNAHLRGRTIDFKEIRYGYQRLDPMHGPDYILDLLLTYKKYRGKKVSMNVRRHAYLQRTFLPLEMKEDPGVVPTKEGFGVGAKVKSWLHKFSGQGDSPQLINKRNEHIDIIMPLMGRYKIFQRFMNNFVNVCLLPQENVKLVVVLYHAKDDPDAFKHSLDLIYYHQDKYGKDFIEVVQTNSEFSRGPGLQLGAERCHEDSLLFFVDVDIIFSSASLDRIRLNTRRGSQVYFPIVFSQYDPQPVCAPGSPHCDCRHTECVLKPEDVSEDAGYWRLFGFGIAALYRSDYHAVGGFDLSIRGWGKEDVDLYTKFIEHYYIIFRAADPGMTHIFHAIQCSDNLVEAQMVMCINSRAQSYASTSLLSNQIYNNHEILRRMEMHHINHRLK</sequence>
<evidence type="ECO:0000313" key="12">
    <source>
        <dbReference type="RefSeq" id="XP_005098573.1"/>
    </source>
</evidence>
<dbReference type="Gene3D" id="3.90.550.50">
    <property type="match status" value="1"/>
</dbReference>
<evidence type="ECO:0000256" key="8">
    <source>
        <dbReference type="ARBA" id="ARBA00023136"/>
    </source>
</evidence>
<dbReference type="InterPro" id="IPR008428">
    <property type="entry name" value="Chond_GalNAc"/>
</dbReference>
<feature type="transmembrane region" description="Helical" evidence="9">
    <location>
        <begin position="27"/>
        <end position="46"/>
    </location>
</feature>
<keyword evidence="6 9" id="KW-1133">Transmembrane helix</keyword>
<dbReference type="GeneID" id="101858407"/>
<reference evidence="11 12" key="1">
    <citation type="submission" date="2025-05" db="UniProtKB">
        <authorList>
            <consortium name="RefSeq"/>
        </authorList>
    </citation>
    <scope>IDENTIFICATION</scope>
</reference>
<evidence type="ECO:0000256" key="3">
    <source>
        <dbReference type="ARBA" id="ARBA00022679"/>
    </source>
</evidence>
<evidence type="ECO:0000256" key="5">
    <source>
        <dbReference type="ARBA" id="ARBA00022968"/>
    </source>
</evidence>
<comment type="similarity">
    <text evidence="2 9">Belongs to the chondroitin N-acetylgalactosaminyltransferase family.</text>
</comment>
<gene>
    <name evidence="11 12" type="primary">LOC101858407</name>
</gene>
<evidence type="ECO:0000256" key="4">
    <source>
        <dbReference type="ARBA" id="ARBA00022692"/>
    </source>
</evidence>
<accession>A0ABM0JPL7</accession>
<organism evidence="10 11">
    <name type="scientific">Aplysia californica</name>
    <name type="common">California sea hare</name>
    <dbReference type="NCBI Taxonomy" id="6500"/>
    <lineage>
        <taxon>Eukaryota</taxon>
        <taxon>Metazoa</taxon>
        <taxon>Spiralia</taxon>
        <taxon>Lophotrochozoa</taxon>
        <taxon>Mollusca</taxon>
        <taxon>Gastropoda</taxon>
        <taxon>Heterobranchia</taxon>
        <taxon>Euthyneura</taxon>
        <taxon>Tectipleura</taxon>
        <taxon>Aplysiida</taxon>
        <taxon>Aplysioidea</taxon>
        <taxon>Aplysiidae</taxon>
        <taxon>Aplysia</taxon>
    </lineage>
</organism>
<evidence type="ECO:0000256" key="7">
    <source>
        <dbReference type="ARBA" id="ARBA00023034"/>
    </source>
</evidence>
<evidence type="ECO:0000313" key="11">
    <source>
        <dbReference type="RefSeq" id="XP_005098572.1"/>
    </source>
</evidence>
<dbReference type="EC" id="2.4.1.-" evidence="9"/>
<dbReference type="RefSeq" id="XP_005098572.1">
    <property type="nucleotide sequence ID" value="XM_005098515.3"/>
</dbReference>
<dbReference type="InterPro" id="IPR029044">
    <property type="entry name" value="Nucleotide-diphossugar_trans"/>
</dbReference>
<dbReference type="Pfam" id="PF05679">
    <property type="entry name" value="CHGN"/>
    <property type="match status" value="1"/>
</dbReference>
<evidence type="ECO:0000313" key="10">
    <source>
        <dbReference type="Proteomes" id="UP000694888"/>
    </source>
</evidence>
<protein>
    <recommendedName>
        <fullName evidence="9">Hexosyltransferase</fullName>
        <ecNumber evidence="9">2.4.1.-</ecNumber>
    </recommendedName>
</protein>
<dbReference type="RefSeq" id="XP_005098573.1">
    <property type="nucleotide sequence ID" value="XM_005098516.3"/>
</dbReference>
<keyword evidence="10" id="KW-1185">Reference proteome</keyword>
<evidence type="ECO:0000256" key="9">
    <source>
        <dbReference type="RuleBase" id="RU364016"/>
    </source>
</evidence>
<comment type="subcellular location">
    <subcellularLocation>
        <location evidence="1 9">Golgi apparatus</location>
        <location evidence="1 9">Golgi stack membrane</location>
        <topology evidence="1 9">Single-pass type II membrane protein</topology>
    </subcellularLocation>
</comment>
<name>A0ABM0JPL7_APLCA</name>
<keyword evidence="8 9" id="KW-0472">Membrane</keyword>